<feature type="region of interest" description="Disordered" evidence="1">
    <location>
        <begin position="52"/>
        <end position="136"/>
    </location>
</feature>
<dbReference type="EMBL" id="HBEG01051856">
    <property type="protein sequence ID" value="CAD8387882.1"/>
    <property type="molecule type" value="Transcribed_RNA"/>
</dbReference>
<proteinExistence type="predicted"/>
<reference evidence="2" key="1">
    <citation type="submission" date="2021-01" db="EMBL/GenBank/DDBJ databases">
        <authorList>
            <person name="Corre E."/>
            <person name="Pelletier E."/>
            <person name="Niang G."/>
            <person name="Scheremetjew M."/>
            <person name="Finn R."/>
            <person name="Kale V."/>
            <person name="Holt S."/>
            <person name="Cochrane G."/>
            <person name="Meng A."/>
            <person name="Brown T."/>
            <person name="Cohen L."/>
        </authorList>
    </citation>
    <scope>NUCLEOTIDE SEQUENCE</scope>
    <source>
        <strain evidence="2">Pbaha01</strain>
    </source>
</reference>
<evidence type="ECO:0000313" key="2">
    <source>
        <dbReference type="EMBL" id="CAD8387882.1"/>
    </source>
</evidence>
<dbReference type="AlphaFoldDB" id="A0A7S0BB13"/>
<gene>
    <name evidence="2" type="ORF">PBAH0796_LOCUS31570</name>
</gene>
<name>A0A7S0BB13_9DINO</name>
<sequence>MGGCVSSKSGAPASQSVPPTAIVVGAAPQSTLLVSKAPEAKKEAWALEVGTEGANATPVVPHVATPPAASSPDSLMLEDAFEGPGAAAVPEAEAGAGQTARSSPAAVAATISPPPLPGQEAGGPGVLEPPDDEPEYTGREIVTTVVCSGPAQPRTNLLAGCCGPTSLS</sequence>
<organism evidence="2">
    <name type="scientific">Pyrodinium bahamense</name>
    <dbReference type="NCBI Taxonomy" id="73915"/>
    <lineage>
        <taxon>Eukaryota</taxon>
        <taxon>Sar</taxon>
        <taxon>Alveolata</taxon>
        <taxon>Dinophyceae</taxon>
        <taxon>Gonyaulacales</taxon>
        <taxon>Pyrocystaceae</taxon>
        <taxon>Pyrodinium</taxon>
    </lineage>
</organism>
<protein>
    <submittedName>
        <fullName evidence="2">Uncharacterized protein</fullName>
    </submittedName>
</protein>
<accession>A0A7S0BB13</accession>
<evidence type="ECO:0000256" key="1">
    <source>
        <dbReference type="SAM" id="MobiDB-lite"/>
    </source>
</evidence>
<feature type="compositionally biased region" description="Low complexity" evidence="1">
    <location>
        <begin position="82"/>
        <end position="97"/>
    </location>
</feature>
<feature type="compositionally biased region" description="Low complexity" evidence="1">
    <location>
        <begin position="54"/>
        <end position="72"/>
    </location>
</feature>